<evidence type="ECO:0000313" key="1">
    <source>
        <dbReference type="EMBL" id="HIU40144.1"/>
    </source>
</evidence>
<reference evidence="1" key="1">
    <citation type="submission" date="2020-10" db="EMBL/GenBank/DDBJ databases">
        <authorList>
            <person name="Gilroy R."/>
        </authorList>
    </citation>
    <scope>NUCLEOTIDE SEQUENCE</scope>
    <source>
        <strain evidence="1">CHK193-30670</strain>
    </source>
</reference>
<dbReference type="Pfam" id="PF12784">
    <property type="entry name" value="PDDEXK_2"/>
    <property type="match status" value="1"/>
</dbReference>
<dbReference type="PANTHER" id="PTHR41317">
    <property type="entry name" value="PD-(D_E)XK NUCLEASE FAMILY TRANSPOSASE"/>
    <property type="match status" value="1"/>
</dbReference>
<gene>
    <name evidence="1" type="ORF">IAB68_02440</name>
</gene>
<protein>
    <submittedName>
        <fullName evidence="1">Rpn family recombination-promoting nuclease/putative transposase</fullName>
    </submittedName>
</protein>
<sequence length="310" mass="36416">MLLNKDKVITMMSDAVFKSVLQDRSCEDYLVDIIEGITMINKDYIKRNLVFKNSELTKEEIEEKGKITDLLIELQGNIINLEMNKYYYDGLFNKNDRYGTKLKEGMINKKEKFAKEKKVIQINFNNFDMFDERIIIKFKMMDPERHLIRSDYMKVTDTEIYYINLKRVRQKYYNKEELTKFEKELLIMTTDNKEELRKISKGCREMESVAKKISKLSKEEEMQGIYLKEEQEAFIRDQIKAYAMTDGYNDGMEKGMEKGHAEGLEEGHKEGALNTQKEIAKNLLKEGIDIKIISTSTGLSKGEIEKLKSE</sequence>
<dbReference type="InterPro" id="IPR010106">
    <property type="entry name" value="RpnA"/>
</dbReference>
<dbReference type="EMBL" id="DVMT01000027">
    <property type="protein sequence ID" value="HIU40144.1"/>
    <property type="molecule type" value="Genomic_DNA"/>
</dbReference>
<dbReference type="Proteomes" id="UP000824074">
    <property type="component" value="Unassembled WGS sequence"/>
</dbReference>
<accession>A0A9D1IQ68</accession>
<dbReference type="PANTHER" id="PTHR41317:SF1">
    <property type="entry name" value="PD-(D_E)XK NUCLEASE FAMILY TRANSPOSASE"/>
    <property type="match status" value="1"/>
</dbReference>
<reference evidence="1" key="2">
    <citation type="journal article" date="2021" name="PeerJ">
        <title>Extensive microbial diversity within the chicken gut microbiome revealed by metagenomics and culture.</title>
        <authorList>
            <person name="Gilroy R."/>
            <person name="Ravi A."/>
            <person name="Getino M."/>
            <person name="Pursley I."/>
            <person name="Horton D.L."/>
            <person name="Alikhan N.F."/>
            <person name="Baker D."/>
            <person name="Gharbi K."/>
            <person name="Hall N."/>
            <person name="Watson M."/>
            <person name="Adriaenssens E.M."/>
            <person name="Foster-Nyarko E."/>
            <person name="Jarju S."/>
            <person name="Secka A."/>
            <person name="Antonio M."/>
            <person name="Oren A."/>
            <person name="Chaudhuri R.R."/>
            <person name="La Ragione R."/>
            <person name="Hildebrand F."/>
            <person name="Pallen M.J."/>
        </authorList>
    </citation>
    <scope>NUCLEOTIDE SEQUENCE</scope>
    <source>
        <strain evidence="1">CHK193-30670</strain>
    </source>
</reference>
<comment type="caution">
    <text evidence="1">The sequence shown here is derived from an EMBL/GenBank/DDBJ whole genome shotgun (WGS) entry which is preliminary data.</text>
</comment>
<dbReference type="AlphaFoldDB" id="A0A9D1IQ68"/>
<name>A0A9D1IQ68_9FIRM</name>
<evidence type="ECO:0000313" key="2">
    <source>
        <dbReference type="Proteomes" id="UP000824074"/>
    </source>
</evidence>
<organism evidence="1 2">
    <name type="scientific">Candidatus Aphodocola excrementigallinarum</name>
    <dbReference type="NCBI Taxonomy" id="2840670"/>
    <lineage>
        <taxon>Bacteria</taxon>
        <taxon>Bacillati</taxon>
        <taxon>Bacillota</taxon>
        <taxon>Bacilli</taxon>
        <taxon>Candidatus Aphodocola</taxon>
    </lineage>
</organism>
<proteinExistence type="predicted"/>
<dbReference type="NCBIfam" id="TIGR01784">
    <property type="entry name" value="T_den_put_tspse"/>
    <property type="match status" value="1"/>
</dbReference>